<sequence>MTNHVNASQSNLLRPACVLALISLLGFGLSYSLLATGIGNGLFPEQANGNLIERNGTVIGSEWVAQPFTSPGYFQARPSAASYDPMAMAGSNQARTNPALHQRIDEQRAAVASQEGVEPAAVPGDLLTQSGGGLDPHISPEAAQIQVVRVARERGMSPGEVQTLVGAYTEGRQWGLFGEPRVNVLLLNLALDEAHNR</sequence>
<comment type="similarity">
    <text evidence="11">Belongs to the KdpC family.</text>
</comment>
<keyword evidence="6 11" id="KW-0067">ATP-binding</keyword>
<comment type="function">
    <text evidence="11">Part of the high-affinity ATP-driven potassium transport (or Kdp) system, which catalyzes the hydrolysis of ATP coupled with the electrogenic transport of potassium into the cytoplasm. This subunit acts as a catalytic chaperone that increases the ATP-binding affinity of the ATP-hydrolyzing subunit KdpB by the formation of a transient KdpB/KdpC/ATP ternary complex.</text>
</comment>
<evidence type="ECO:0000256" key="3">
    <source>
        <dbReference type="ARBA" id="ARBA00022538"/>
    </source>
</evidence>
<evidence type="ECO:0000256" key="9">
    <source>
        <dbReference type="ARBA" id="ARBA00023065"/>
    </source>
</evidence>
<evidence type="ECO:0000256" key="10">
    <source>
        <dbReference type="ARBA" id="ARBA00023136"/>
    </source>
</evidence>
<evidence type="ECO:0000256" key="11">
    <source>
        <dbReference type="HAMAP-Rule" id="MF_00276"/>
    </source>
</evidence>
<protein>
    <recommendedName>
        <fullName evidence="11">Potassium-transporting ATPase KdpC subunit</fullName>
    </recommendedName>
    <alternativeName>
        <fullName evidence="11">ATP phosphohydrolase [potassium-transporting] C chain</fullName>
    </alternativeName>
    <alternativeName>
        <fullName evidence="11">Potassium-binding and translocating subunit C</fullName>
    </alternativeName>
    <alternativeName>
        <fullName evidence="11">Potassium-translocating ATPase C chain</fullName>
    </alternativeName>
</protein>
<evidence type="ECO:0000256" key="2">
    <source>
        <dbReference type="ARBA" id="ARBA00022475"/>
    </source>
</evidence>
<dbReference type="Pfam" id="PF02669">
    <property type="entry name" value="KdpC"/>
    <property type="match status" value="1"/>
</dbReference>
<evidence type="ECO:0000256" key="6">
    <source>
        <dbReference type="ARBA" id="ARBA00022840"/>
    </source>
</evidence>
<organism evidence="12 13">
    <name type="scientific">Pseudomonas straminea</name>
    <dbReference type="NCBI Taxonomy" id="47882"/>
    <lineage>
        <taxon>Bacteria</taxon>
        <taxon>Pseudomonadati</taxon>
        <taxon>Pseudomonadota</taxon>
        <taxon>Gammaproteobacteria</taxon>
        <taxon>Pseudomonadales</taxon>
        <taxon>Pseudomonadaceae</taxon>
        <taxon>Phytopseudomonas</taxon>
    </lineage>
</organism>
<dbReference type="PIRSF" id="PIRSF001296">
    <property type="entry name" value="K_ATPase_KdpC"/>
    <property type="match status" value="1"/>
</dbReference>
<dbReference type="NCBIfam" id="NF001454">
    <property type="entry name" value="PRK00315.1"/>
    <property type="match status" value="1"/>
</dbReference>
<dbReference type="EMBL" id="FOMO01000002">
    <property type="protein sequence ID" value="SFD59791.1"/>
    <property type="molecule type" value="Genomic_DNA"/>
</dbReference>
<keyword evidence="4 11" id="KW-0812">Transmembrane</keyword>
<comment type="subcellular location">
    <subcellularLocation>
        <location evidence="11">Cell membrane</location>
        <topology evidence="11">Single-pass membrane protein</topology>
    </subcellularLocation>
</comment>
<dbReference type="GO" id="GO:0008556">
    <property type="term" value="F:P-type potassium transmembrane transporter activity"/>
    <property type="evidence" value="ECO:0007669"/>
    <property type="project" value="InterPro"/>
</dbReference>
<keyword evidence="7 11" id="KW-0630">Potassium</keyword>
<evidence type="ECO:0000256" key="1">
    <source>
        <dbReference type="ARBA" id="ARBA00022448"/>
    </source>
</evidence>
<dbReference type="HAMAP" id="MF_00276">
    <property type="entry name" value="KdpC"/>
    <property type="match status" value="1"/>
</dbReference>
<evidence type="ECO:0000256" key="4">
    <source>
        <dbReference type="ARBA" id="ARBA00022692"/>
    </source>
</evidence>
<keyword evidence="13" id="KW-1185">Reference proteome</keyword>
<accession>A0A1I1TMB7</accession>
<proteinExistence type="inferred from homology"/>
<dbReference type="NCBIfam" id="TIGR00681">
    <property type="entry name" value="kdpC"/>
    <property type="match status" value="1"/>
</dbReference>
<keyword evidence="1 11" id="KW-0813">Transport</keyword>
<keyword evidence="5 11" id="KW-0547">Nucleotide-binding</keyword>
<evidence type="ECO:0000313" key="13">
    <source>
        <dbReference type="Proteomes" id="UP000243950"/>
    </source>
</evidence>
<dbReference type="PANTHER" id="PTHR30042">
    <property type="entry name" value="POTASSIUM-TRANSPORTING ATPASE C CHAIN"/>
    <property type="match status" value="1"/>
</dbReference>
<evidence type="ECO:0000256" key="8">
    <source>
        <dbReference type="ARBA" id="ARBA00022989"/>
    </source>
</evidence>
<keyword evidence="10 11" id="KW-0472">Membrane</keyword>
<evidence type="ECO:0000313" key="12">
    <source>
        <dbReference type="EMBL" id="SFD59791.1"/>
    </source>
</evidence>
<dbReference type="GO" id="GO:0005886">
    <property type="term" value="C:plasma membrane"/>
    <property type="evidence" value="ECO:0007669"/>
    <property type="project" value="UniProtKB-SubCell"/>
</dbReference>
<evidence type="ECO:0000256" key="5">
    <source>
        <dbReference type="ARBA" id="ARBA00022741"/>
    </source>
</evidence>
<dbReference type="RefSeq" id="WP_093502309.1">
    <property type="nucleotide sequence ID" value="NZ_BSSG01000002.1"/>
</dbReference>
<keyword evidence="3 11" id="KW-0633">Potassium transport</keyword>
<dbReference type="AlphaFoldDB" id="A0A1I1TMB7"/>
<keyword evidence="2 11" id="KW-1003">Cell membrane</keyword>
<evidence type="ECO:0000256" key="7">
    <source>
        <dbReference type="ARBA" id="ARBA00022958"/>
    </source>
</evidence>
<gene>
    <name evidence="11" type="primary">kdpC</name>
    <name evidence="12" type="ORF">SAMN05216372_102639</name>
</gene>
<reference evidence="13" key="1">
    <citation type="submission" date="2016-10" db="EMBL/GenBank/DDBJ databases">
        <authorList>
            <person name="Varghese N."/>
            <person name="Submissions S."/>
        </authorList>
    </citation>
    <scope>NUCLEOTIDE SEQUENCE [LARGE SCALE GENOMIC DNA]</scope>
    <source>
        <strain evidence="13">JCM 2783</strain>
    </source>
</reference>
<dbReference type="GO" id="GO:0005524">
    <property type="term" value="F:ATP binding"/>
    <property type="evidence" value="ECO:0007669"/>
    <property type="project" value="UniProtKB-UniRule"/>
</dbReference>
<keyword evidence="9 11" id="KW-0406">Ion transport</keyword>
<dbReference type="PANTHER" id="PTHR30042:SF2">
    <property type="entry name" value="POTASSIUM-TRANSPORTING ATPASE KDPC SUBUNIT"/>
    <property type="match status" value="1"/>
</dbReference>
<keyword evidence="8 11" id="KW-1133">Transmembrane helix</keyword>
<dbReference type="InterPro" id="IPR003820">
    <property type="entry name" value="KdpC"/>
</dbReference>
<feature type="transmembrane region" description="Helical" evidence="11">
    <location>
        <begin position="12"/>
        <end position="34"/>
    </location>
</feature>
<dbReference type="Proteomes" id="UP000243950">
    <property type="component" value="Unassembled WGS sequence"/>
</dbReference>
<name>A0A1I1TMB7_PSEOC</name>
<comment type="subunit">
    <text evidence="11">The system is composed of three essential subunits: KdpA, KdpB and KdpC.</text>
</comment>